<comment type="similarity">
    <text evidence="5">Belongs to the SAT4 family.</text>
</comment>
<comment type="caution">
    <text evidence="9">The sequence shown here is derived from an EMBL/GenBank/DDBJ whole genome shotgun (WGS) entry which is preliminary data.</text>
</comment>
<organism evidence="9 10">
    <name type="scientific">Helicocarpus griseus UAMH5409</name>
    <dbReference type="NCBI Taxonomy" id="1447875"/>
    <lineage>
        <taxon>Eukaryota</taxon>
        <taxon>Fungi</taxon>
        <taxon>Dikarya</taxon>
        <taxon>Ascomycota</taxon>
        <taxon>Pezizomycotina</taxon>
        <taxon>Eurotiomycetes</taxon>
        <taxon>Eurotiomycetidae</taxon>
        <taxon>Onygenales</taxon>
        <taxon>Ajellomycetaceae</taxon>
        <taxon>Helicocarpus</taxon>
    </lineage>
</organism>
<dbReference type="EMBL" id="PDNB01000131">
    <property type="protein sequence ID" value="PGH04881.1"/>
    <property type="molecule type" value="Genomic_DNA"/>
</dbReference>
<dbReference type="Pfam" id="PF20684">
    <property type="entry name" value="Fung_rhodopsin"/>
    <property type="match status" value="1"/>
</dbReference>
<proteinExistence type="inferred from homology"/>
<dbReference type="GO" id="GO:0016020">
    <property type="term" value="C:membrane"/>
    <property type="evidence" value="ECO:0007669"/>
    <property type="project" value="UniProtKB-SubCell"/>
</dbReference>
<accession>A0A2B7X7Y0</accession>
<protein>
    <recommendedName>
        <fullName evidence="8">Rhodopsin domain-containing protein</fullName>
    </recommendedName>
</protein>
<keyword evidence="10" id="KW-1185">Reference proteome</keyword>
<evidence type="ECO:0000256" key="2">
    <source>
        <dbReference type="ARBA" id="ARBA00022692"/>
    </source>
</evidence>
<keyword evidence="4 7" id="KW-0472">Membrane</keyword>
<feature type="compositionally biased region" description="Low complexity" evidence="6">
    <location>
        <begin position="310"/>
        <end position="342"/>
    </location>
</feature>
<reference evidence="9 10" key="1">
    <citation type="submission" date="2017-10" db="EMBL/GenBank/DDBJ databases">
        <title>Comparative genomics in systemic dimorphic fungi from Ajellomycetaceae.</title>
        <authorList>
            <person name="Munoz J.F."/>
            <person name="Mcewen J.G."/>
            <person name="Clay O.K."/>
            <person name="Cuomo C.A."/>
        </authorList>
    </citation>
    <scope>NUCLEOTIDE SEQUENCE [LARGE SCALE GENOMIC DNA]</scope>
    <source>
        <strain evidence="9 10">UAMH5409</strain>
    </source>
</reference>
<evidence type="ECO:0000313" key="10">
    <source>
        <dbReference type="Proteomes" id="UP000223968"/>
    </source>
</evidence>
<evidence type="ECO:0000256" key="7">
    <source>
        <dbReference type="SAM" id="Phobius"/>
    </source>
</evidence>
<comment type="subcellular location">
    <subcellularLocation>
        <location evidence="1">Membrane</location>
        <topology evidence="1">Multi-pass membrane protein</topology>
    </subcellularLocation>
</comment>
<feature type="transmembrane region" description="Helical" evidence="7">
    <location>
        <begin position="127"/>
        <end position="154"/>
    </location>
</feature>
<keyword evidence="3 7" id="KW-1133">Transmembrane helix</keyword>
<dbReference type="OrthoDB" id="4682787at2759"/>
<evidence type="ECO:0000313" key="9">
    <source>
        <dbReference type="EMBL" id="PGH04881.1"/>
    </source>
</evidence>
<evidence type="ECO:0000256" key="6">
    <source>
        <dbReference type="SAM" id="MobiDB-lite"/>
    </source>
</evidence>
<name>A0A2B7X7Y0_9EURO</name>
<evidence type="ECO:0000259" key="8">
    <source>
        <dbReference type="Pfam" id="PF20684"/>
    </source>
</evidence>
<dbReference type="AlphaFoldDB" id="A0A2B7X7Y0"/>
<dbReference type="InterPro" id="IPR052337">
    <property type="entry name" value="SAT4-like"/>
</dbReference>
<feature type="compositionally biased region" description="Polar residues" evidence="6">
    <location>
        <begin position="289"/>
        <end position="298"/>
    </location>
</feature>
<dbReference type="Proteomes" id="UP000223968">
    <property type="component" value="Unassembled WGS sequence"/>
</dbReference>
<dbReference type="InterPro" id="IPR049326">
    <property type="entry name" value="Rhodopsin_dom_fungi"/>
</dbReference>
<feature type="transmembrane region" description="Helical" evidence="7">
    <location>
        <begin position="18"/>
        <end position="39"/>
    </location>
</feature>
<gene>
    <name evidence="9" type="ORF">AJ79_06966</name>
</gene>
<evidence type="ECO:0000256" key="5">
    <source>
        <dbReference type="ARBA" id="ARBA00038359"/>
    </source>
</evidence>
<evidence type="ECO:0000256" key="4">
    <source>
        <dbReference type="ARBA" id="ARBA00023136"/>
    </source>
</evidence>
<sequence>MEQPPGVPTIPDTNYAPYYLISTGILGAIGVILCCLRAYTKLRPSPHLTADDYLIIVAVAIDCHLASQTESEQAVEVVSVGLNCGSTATFHRLVDCPVRLVPATPVELATITARGGMLGFQTSNQLWLGYCCGDINAAIFTFMDLVFALMPIKLVWQLQRSIREKILISCLMAMGLLATASVCVKMTTFTKVGQGDPLSSTVYPSFLAKLEEVLGIIAACMPCLKSPAERLLRRIGVLSERYVNTLTRPSFVVSHNQAPKDYTVSPQNGNPRKNWRTSVDDVELEEQPPSRSSSFTRINHLDSTGKSDWNSSIATATTTNPASPADNQASSGSASGPTGTSARGWEAV</sequence>
<dbReference type="PANTHER" id="PTHR33048">
    <property type="entry name" value="PTH11-LIKE INTEGRAL MEMBRANE PROTEIN (AFU_ORTHOLOGUE AFUA_5G11245)"/>
    <property type="match status" value="1"/>
</dbReference>
<dbReference type="PANTHER" id="PTHR33048:SF129">
    <property type="entry name" value="INTEGRAL MEMBRANE PROTEIN-RELATED"/>
    <property type="match status" value="1"/>
</dbReference>
<feature type="region of interest" description="Disordered" evidence="6">
    <location>
        <begin position="257"/>
        <end position="348"/>
    </location>
</feature>
<evidence type="ECO:0000256" key="1">
    <source>
        <dbReference type="ARBA" id="ARBA00004141"/>
    </source>
</evidence>
<feature type="domain" description="Rhodopsin" evidence="8">
    <location>
        <begin position="135"/>
        <end position="229"/>
    </location>
</feature>
<evidence type="ECO:0000256" key="3">
    <source>
        <dbReference type="ARBA" id="ARBA00022989"/>
    </source>
</evidence>
<keyword evidence="2 7" id="KW-0812">Transmembrane</keyword>